<evidence type="ECO:0000256" key="2">
    <source>
        <dbReference type="ARBA" id="ARBA00022723"/>
    </source>
</evidence>
<dbReference type="InterPro" id="IPR032456">
    <property type="entry name" value="Peptidase_M48_N"/>
</dbReference>
<evidence type="ECO:0000256" key="4">
    <source>
        <dbReference type="ARBA" id="ARBA00022833"/>
    </source>
</evidence>
<comment type="catalytic activity">
    <reaction evidence="6 7">
        <text>Hydrolyzes the peptide bond -P2-(S-farnesyl or geranylgeranyl)C-P1'-P2'-P3'-COOH where P1' and P2' are amino acids with aliphatic side chains and P3' is any C-terminal residue.</text>
        <dbReference type="EC" id="3.4.24.84"/>
    </reaction>
</comment>
<dbReference type="Gene3D" id="3.30.2010.10">
    <property type="entry name" value="Metalloproteases ('zincins'), catalytic domain"/>
    <property type="match status" value="1"/>
</dbReference>
<name>A0ABY6LLA8_9ARAC</name>
<protein>
    <recommendedName>
        <fullName evidence="7">CAAX prenyl protease</fullName>
        <ecNumber evidence="7">3.4.24.84</ecNumber>
    </recommendedName>
</protein>
<keyword evidence="2 7" id="KW-0479">Metal-binding</keyword>
<evidence type="ECO:0000256" key="5">
    <source>
        <dbReference type="ARBA" id="ARBA00023049"/>
    </source>
</evidence>
<keyword evidence="4 7" id="KW-0862">Zinc</keyword>
<keyword evidence="7" id="KW-0472">Membrane</keyword>
<comment type="subcellular location">
    <subcellularLocation>
        <location evidence="7">Endoplasmic reticulum membrane</location>
        <topology evidence="7">Multi-pass membrane protein</topology>
    </subcellularLocation>
</comment>
<feature type="transmembrane region" description="Helical" evidence="7">
    <location>
        <begin position="198"/>
        <end position="217"/>
    </location>
</feature>
<accession>A0ABY6LLA8</accession>
<feature type="domain" description="Peptidase M48" evidence="8">
    <location>
        <begin position="230"/>
        <end position="458"/>
    </location>
</feature>
<dbReference type="InterPro" id="IPR001915">
    <property type="entry name" value="Peptidase_M48"/>
</dbReference>
<evidence type="ECO:0000256" key="1">
    <source>
        <dbReference type="ARBA" id="ARBA00022670"/>
    </source>
</evidence>
<dbReference type="Proteomes" id="UP001235939">
    <property type="component" value="Chromosome 20"/>
</dbReference>
<keyword evidence="3 7" id="KW-0378">Hydrolase</keyword>
<keyword evidence="7" id="KW-0256">Endoplasmic reticulum</keyword>
<dbReference type="CDD" id="cd07343">
    <property type="entry name" value="M48A_Zmpste24p_like"/>
    <property type="match status" value="1"/>
</dbReference>
<evidence type="ECO:0000256" key="7">
    <source>
        <dbReference type="RuleBase" id="RU366005"/>
    </source>
</evidence>
<evidence type="ECO:0000313" key="11">
    <source>
        <dbReference type="Proteomes" id="UP001235939"/>
    </source>
</evidence>
<reference evidence="10 11" key="1">
    <citation type="submission" date="2022-01" db="EMBL/GenBank/DDBJ databases">
        <title>A chromosomal length assembly of Cordylochernes scorpioides.</title>
        <authorList>
            <person name="Zeh D."/>
            <person name="Zeh J."/>
        </authorList>
    </citation>
    <scope>NUCLEOTIDE SEQUENCE [LARGE SCALE GENOMIC DNA]</scope>
    <source>
        <strain evidence="10">IN4F17</strain>
        <tissue evidence="10">Whole Body</tissue>
    </source>
</reference>
<dbReference type="Pfam" id="PF01435">
    <property type="entry name" value="Peptidase_M48"/>
    <property type="match status" value="1"/>
</dbReference>
<comment type="cofactor">
    <cofactor evidence="7">
        <name>Zn(2+)</name>
        <dbReference type="ChEBI" id="CHEBI:29105"/>
    </cofactor>
    <text evidence="7">Binds 1 zinc ion per subunit.</text>
</comment>
<keyword evidence="11" id="KW-1185">Reference proteome</keyword>
<comment type="function">
    <text evidence="7">Proteolytically removes the C-terminal three residues of farnesylated proteins.</text>
</comment>
<keyword evidence="1 7" id="KW-0645">Protease</keyword>
<dbReference type="EMBL" id="CP092882">
    <property type="protein sequence ID" value="UYV81863.1"/>
    <property type="molecule type" value="Genomic_DNA"/>
</dbReference>
<evidence type="ECO:0000313" key="10">
    <source>
        <dbReference type="EMBL" id="UYV81863.1"/>
    </source>
</evidence>
<feature type="transmembrane region" description="Helical" evidence="7">
    <location>
        <begin position="21"/>
        <end position="41"/>
    </location>
</feature>
<organism evidence="10 11">
    <name type="scientific">Cordylochernes scorpioides</name>
    <dbReference type="NCBI Taxonomy" id="51811"/>
    <lineage>
        <taxon>Eukaryota</taxon>
        <taxon>Metazoa</taxon>
        <taxon>Ecdysozoa</taxon>
        <taxon>Arthropoda</taxon>
        <taxon>Chelicerata</taxon>
        <taxon>Arachnida</taxon>
        <taxon>Pseudoscorpiones</taxon>
        <taxon>Cheliferoidea</taxon>
        <taxon>Chernetidae</taxon>
        <taxon>Cordylochernes</taxon>
    </lineage>
</organism>
<feature type="domain" description="CAAX prenyl protease 1 N-terminal" evidence="9">
    <location>
        <begin position="43"/>
        <end position="227"/>
    </location>
</feature>
<sequence length="460" mass="52865">MDIIHSKLAQAVHVFWTENNILIGVLATTWIFFLWELYLAYRQHRIYSSATSLPPELVGVMDPKAFAKARLYQLDKSTFNFISMTWDQILSTLVLCYMVHHWLWEASRQALGIVGVHSPNEITQTSMFILVGSLLSSLISLPLSIYSTFVIEARHGFNKQTPGFYAVDKLKKFVVTQALMNPILCGVVYIIMVGGDYFFFYLWLFCVLVMLVLMTVYPDYIAPLFDKFTPLPEGQLKEEIEKMAASISFPLTKVYIVEGSKRSTHSNAYFYGFYKNKRIVLFDTLLAAPEEKDQSNQEEKSEEGKPKNLGCTNNEVLAVLGHELGHWKLNHAVKNIIISQSNLLLVFALFSLLYQDQVLYRTFGFTRSKPILIGLCIIIQHIFEIYNQLLSFLMGVLSRHFEFEADRFAKNMHKAADLRSALIKLNEDNLSFPIYDWLYSAWHHSHPPLLSRLQALGKVE</sequence>
<dbReference type="Pfam" id="PF16491">
    <property type="entry name" value="Peptidase_M48_N"/>
    <property type="match status" value="1"/>
</dbReference>
<dbReference type="InterPro" id="IPR027057">
    <property type="entry name" value="CAXX_Prtase_1"/>
</dbReference>
<evidence type="ECO:0000259" key="8">
    <source>
        <dbReference type="Pfam" id="PF01435"/>
    </source>
</evidence>
<dbReference type="EC" id="3.4.24.84" evidence="7"/>
<feature type="transmembrane region" description="Helical" evidence="7">
    <location>
        <begin position="127"/>
        <end position="151"/>
    </location>
</feature>
<evidence type="ECO:0000256" key="3">
    <source>
        <dbReference type="ARBA" id="ARBA00022801"/>
    </source>
</evidence>
<evidence type="ECO:0000256" key="6">
    <source>
        <dbReference type="ARBA" id="ARBA00044456"/>
    </source>
</evidence>
<keyword evidence="7" id="KW-0812">Transmembrane</keyword>
<gene>
    <name evidence="10" type="ORF">LAZ67_20002725</name>
</gene>
<keyword evidence="5 7" id="KW-0482">Metalloprotease</keyword>
<comment type="caution">
    <text evidence="7">Lacks conserved residue(s) required for the propagation of feature annotation.</text>
</comment>
<feature type="transmembrane region" description="Helical" evidence="7">
    <location>
        <begin position="172"/>
        <end position="192"/>
    </location>
</feature>
<dbReference type="PANTHER" id="PTHR10120">
    <property type="entry name" value="CAAX PRENYL PROTEASE 1"/>
    <property type="match status" value="1"/>
</dbReference>
<comment type="similarity">
    <text evidence="7">Belongs to the peptidase M48A family.</text>
</comment>
<evidence type="ECO:0000259" key="9">
    <source>
        <dbReference type="Pfam" id="PF16491"/>
    </source>
</evidence>
<keyword evidence="7" id="KW-1133">Transmembrane helix</keyword>
<proteinExistence type="inferred from homology"/>